<feature type="domain" description="Non-haem dioxygenase N-terminal" evidence="4">
    <location>
        <begin position="11"/>
        <end position="121"/>
    </location>
</feature>
<dbReference type="InterPro" id="IPR050231">
    <property type="entry name" value="Iron_ascorbate_oxido_reductase"/>
</dbReference>
<evidence type="ECO:0000313" key="6">
    <source>
        <dbReference type="Proteomes" id="UP000199086"/>
    </source>
</evidence>
<comment type="pathway">
    <text evidence="1">Antibiotic biosynthesis.</text>
</comment>
<evidence type="ECO:0000313" key="5">
    <source>
        <dbReference type="EMBL" id="SDB81137.1"/>
    </source>
</evidence>
<dbReference type="PANTHER" id="PTHR47990">
    <property type="entry name" value="2-OXOGLUTARATE (2OG) AND FE(II)-DEPENDENT OXYGENASE SUPERFAMILY PROTEIN-RELATED"/>
    <property type="match status" value="1"/>
</dbReference>
<dbReference type="InterPro" id="IPR027443">
    <property type="entry name" value="IPNS-like_sf"/>
</dbReference>
<dbReference type="AlphaFoldDB" id="A0A1G6GGL8"/>
<accession>A0A1G6GGL8</accession>
<feature type="domain" description="Isopenicillin N synthase-like Fe(2+) 2OG dioxygenase" evidence="3">
    <location>
        <begin position="186"/>
        <end position="261"/>
    </location>
</feature>
<dbReference type="Gene3D" id="2.60.120.330">
    <property type="entry name" value="B-lactam Antibiotic, Isopenicillin N Synthase, Chain"/>
    <property type="match status" value="1"/>
</dbReference>
<keyword evidence="6" id="KW-1185">Reference proteome</keyword>
<reference evidence="5 6" key="1">
    <citation type="submission" date="2016-06" db="EMBL/GenBank/DDBJ databases">
        <authorList>
            <person name="Olsen C.W."/>
            <person name="Carey S."/>
            <person name="Hinshaw L."/>
            <person name="Karasin A.I."/>
        </authorList>
    </citation>
    <scope>NUCLEOTIDE SEQUENCE [LARGE SCALE GENOMIC DNA]</scope>
    <source>
        <strain evidence="5 6">LZ-22</strain>
    </source>
</reference>
<dbReference type="PRINTS" id="PR00682">
    <property type="entry name" value="IPNSYNTHASE"/>
</dbReference>
<dbReference type="Pfam" id="PF03171">
    <property type="entry name" value="2OG-FeII_Oxy"/>
    <property type="match status" value="1"/>
</dbReference>
<dbReference type="RefSeq" id="WP_092607745.1">
    <property type="nucleotide sequence ID" value="NZ_FMYF01000003.1"/>
</dbReference>
<dbReference type="Pfam" id="PF14226">
    <property type="entry name" value="DIOX_N"/>
    <property type="match status" value="1"/>
</dbReference>
<gene>
    <name evidence="5" type="ORF">GA0111570_103219</name>
</gene>
<evidence type="ECO:0000259" key="4">
    <source>
        <dbReference type="Pfam" id="PF14226"/>
    </source>
</evidence>
<dbReference type="OrthoDB" id="21825at2"/>
<dbReference type="GO" id="GO:0017000">
    <property type="term" value="P:antibiotic biosynthetic process"/>
    <property type="evidence" value="ECO:0007669"/>
    <property type="project" value="UniProtKB-KW"/>
</dbReference>
<dbReference type="STRING" id="1577474.GA0111570_103219"/>
<dbReference type="EMBL" id="FMYF01000003">
    <property type="protein sequence ID" value="SDB81137.1"/>
    <property type="molecule type" value="Genomic_DNA"/>
</dbReference>
<dbReference type="InterPro" id="IPR044861">
    <property type="entry name" value="IPNS-like_FE2OG_OXY"/>
</dbReference>
<evidence type="ECO:0000256" key="1">
    <source>
        <dbReference type="ARBA" id="ARBA00004792"/>
    </source>
</evidence>
<dbReference type="Proteomes" id="UP000199086">
    <property type="component" value="Unassembled WGS sequence"/>
</dbReference>
<evidence type="ECO:0000259" key="3">
    <source>
        <dbReference type="Pfam" id="PF03171"/>
    </source>
</evidence>
<organism evidence="5 6">
    <name type="scientific">Raineyella antarctica</name>
    <dbReference type="NCBI Taxonomy" id="1577474"/>
    <lineage>
        <taxon>Bacteria</taxon>
        <taxon>Bacillati</taxon>
        <taxon>Actinomycetota</taxon>
        <taxon>Actinomycetes</taxon>
        <taxon>Propionibacteriales</taxon>
        <taxon>Propionibacteriaceae</taxon>
        <taxon>Raineyella</taxon>
    </lineage>
</organism>
<proteinExistence type="predicted"/>
<dbReference type="SUPFAM" id="SSF51197">
    <property type="entry name" value="Clavaminate synthase-like"/>
    <property type="match status" value="1"/>
</dbReference>
<sequence length="287" mass="30829">MPSHLSLRTLPVLDLGSTHPDTLRAAARDTGAFLLAGHGIRPEVPGEVVDLARLFFALPTHDKAAVDAAGSEQFRGWTSFGTGRDLGWREQFDIGAELPAVKLQDRTHPGDALVGPNRWPARLPALRDRALWFQDRATEVARAVLRQLAVGLGQDCDVFDRALAGSPATWTTLARDGEATAAGSAVPAHTDAGILTLRWLDAQSTGLQVLADHRWVDATGHPDTFLVTIGEALTEATDGYLRAAPHRTLPAQAERVTLTYAFDAPLDATVPHLDLPADLGREWAQAA</sequence>
<evidence type="ECO:0000256" key="2">
    <source>
        <dbReference type="ARBA" id="ARBA00023194"/>
    </source>
</evidence>
<name>A0A1G6GGL8_9ACTN</name>
<protein>
    <submittedName>
        <fullName evidence="5">Isopenicillin N synthase</fullName>
    </submittedName>
</protein>
<keyword evidence="2" id="KW-0045">Antibiotic biosynthesis</keyword>
<dbReference type="InterPro" id="IPR026992">
    <property type="entry name" value="DIOX_N"/>
</dbReference>